<proteinExistence type="predicted"/>
<dbReference type="AlphaFoldDB" id="A0A290Q8S0"/>
<dbReference type="EMBL" id="CP023344">
    <property type="protein sequence ID" value="ATC64637.1"/>
    <property type="molecule type" value="Genomic_DNA"/>
</dbReference>
<dbReference type="Gene3D" id="1.20.1420.30">
    <property type="entry name" value="NCX, central ion-binding region"/>
    <property type="match status" value="2"/>
</dbReference>
<evidence type="ECO:0000256" key="2">
    <source>
        <dbReference type="ARBA" id="ARBA00022692"/>
    </source>
</evidence>
<feature type="transmembrane region" description="Helical" evidence="5">
    <location>
        <begin position="197"/>
        <end position="217"/>
    </location>
</feature>
<dbReference type="Proteomes" id="UP000217265">
    <property type="component" value="Chromosome"/>
</dbReference>
<evidence type="ECO:0000256" key="4">
    <source>
        <dbReference type="ARBA" id="ARBA00023136"/>
    </source>
</evidence>
<dbReference type="KEGG" id="vbh:CMV30_12080"/>
<organism evidence="7 8">
    <name type="scientific">Nibricoccus aquaticus</name>
    <dbReference type="NCBI Taxonomy" id="2576891"/>
    <lineage>
        <taxon>Bacteria</taxon>
        <taxon>Pseudomonadati</taxon>
        <taxon>Verrucomicrobiota</taxon>
        <taxon>Opitutia</taxon>
        <taxon>Opitutales</taxon>
        <taxon>Opitutaceae</taxon>
        <taxon>Nibricoccus</taxon>
    </lineage>
</organism>
<dbReference type="Pfam" id="PF01699">
    <property type="entry name" value="Na_Ca_ex"/>
    <property type="match status" value="2"/>
</dbReference>
<keyword evidence="8" id="KW-1185">Reference proteome</keyword>
<dbReference type="RefSeq" id="WP_096056268.1">
    <property type="nucleotide sequence ID" value="NZ_CP023344.1"/>
</dbReference>
<evidence type="ECO:0000256" key="3">
    <source>
        <dbReference type="ARBA" id="ARBA00022989"/>
    </source>
</evidence>
<feature type="transmembrane region" description="Helical" evidence="5">
    <location>
        <begin position="270"/>
        <end position="287"/>
    </location>
</feature>
<feature type="transmembrane region" description="Helical" evidence="5">
    <location>
        <begin position="88"/>
        <end position="110"/>
    </location>
</feature>
<feature type="transmembrane region" description="Helical" evidence="5">
    <location>
        <begin position="167"/>
        <end position="185"/>
    </location>
</feature>
<feature type="transmembrane region" description="Helical" evidence="5">
    <location>
        <begin position="16"/>
        <end position="34"/>
    </location>
</feature>
<feature type="domain" description="Sodium/calcium exchanger membrane region" evidence="6">
    <location>
        <begin position="203"/>
        <end position="336"/>
    </location>
</feature>
<reference evidence="7 8" key="1">
    <citation type="submission" date="2017-09" db="EMBL/GenBank/DDBJ databases">
        <title>Complete genome sequence of Verrucomicrobial strain HZ-65, isolated from freshwater.</title>
        <authorList>
            <person name="Choi A."/>
        </authorList>
    </citation>
    <scope>NUCLEOTIDE SEQUENCE [LARGE SCALE GENOMIC DNA]</scope>
    <source>
        <strain evidence="7 8">HZ-65</strain>
    </source>
</reference>
<sequence>MNVVTDFIASLGLTHPATYLALFLAASLLMIWRLEAMANHGLEGTALGTLVTPYCSGLGNLIFVFIVARGTGAPGEVMTNCLVNNVTNLTFVLGLPALFWGLQVLAPAAGKSSGKRSAAKPAKNNKADTERRIGRLSLLLTMAAVAFFTGAVWALGRDGMLDFNDGLVLTGLFIFWQCFQVFDVLKHNVRQRTSFGPLFYLDLLILLAGAALLYVSLDWLVTWLASQKTGFISAENLGWLSGWLMVLPNALLALWYGYKRRADVVYTSQIGDGHICIPLCLGLFALIKPLPVPAFFELSMMLLLGVTAVHFFFVSAFGRLPRWAGAALIGVYAWFLHTGLTA</sequence>
<evidence type="ECO:0000256" key="5">
    <source>
        <dbReference type="SAM" id="Phobius"/>
    </source>
</evidence>
<name>A0A290Q8S0_9BACT</name>
<keyword evidence="2 5" id="KW-0812">Transmembrane</keyword>
<feature type="domain" description="Sodium/calcium exchanger membrane region" evidence="6">
    <location>
        <begin position="20"/>
        <end position="181"/>
    </location>
</feature>
<keyword evidence="3 5" id="KW-1133">Transmembrane helix</keyword>
<comment type="subcellular location">
    <subcellularLocation>
        <location evidence="1">Membrane</location>
        <topology evidence="1">Multi-pass membrane protein</topology>
    </subcellularLocation>
</comment>
<dbReference type="InterPro" id="IPR044880">
    <property type="entry name" value="NCX_ion-bd_dom_sf"/>
</dbReference>
<feature type="transmembrane region" description="Helical" evidence="5">
    <location>
        <begin position="46"/>
        <end position="68"/>
    </location>
</feature>
<evidence type="ECO:0000256" key="1">
    <source>
        <dbReference type="ARBA" id="ARBA00004141"/>
    </source>
</evidence>
<feature type="transmembrane region" description="Helical" evidence="5">
    <location>
        <begin position="136"/>
        <end position="155"/>
    </location>
</feature>
<protein>
    <submittedName>
        <fullName evidence="7">Sodium:calcium symporter</fullName>
    </submittedName>
</protein>
<dbReference type="GO" id="GO:0055085">
    <property type="term" value="P:transmembrane transport"/>
    <property type="evidence" value="ECO:0007669"/>
    <property type="project" value="InterPro"/>
</dbReference>
<evidence type="ECO:0000313" key="7">
    <source>
        <dbReference type="EMBL" id="ATC64637.1"/>
    </source>
</evidence>
<feature type="transmembrane region" description="Helical" evidence="5">
    <location>
        <begin position="293"/>
        <end position="313"/>
    </location>
</feature>
<evidence type="ECO:0000313" key="8">
    <source>
        <dbReference type="Proteomes" id="UP000217265"/>
    </source>
</evidence>
<feature type="transmembrane region" description="Helical" evidence="5">
    <location>
        <begin position="237"/>
        <end position="258"/>
    </location>
</feature>
<accession>A0A290Q8S0</accession>
<gene>
    <name evidence="7" type="ORF">CMV30_12080</name>
</gene>
<keyword evidence="4 5" id="KW-0472">Membrane</keyword>
<dbReference type="InterPro" id="IPR004837">
    <property type="entry name" value="NaCa_Exmemb"/>
</dbReference>
<dbReference type="GO" id="GO:0016020">
    <property type="term" value="C:membrane"/>
    <property type="evidence" value="ECO:0007669"/>
    <property type="project" value="UniProtKB-SubCell"/>
</dbReference>
<dbReference type="OrthoDB" id="189209at2"/>
<evidence type="ECO:0000259" key="6">
    <source>
        <dbReference type="Pfam" id="PF01699"/>
    </source>
</evidence>
<feature type="transmembrane region" description="Helical" evidence="5">
    <location>
        <begin position="320"/>
        <end position="337"/>
    </location>
</feature>